<sequence>MAETNQAKPLAPVRVHPRSDDEEKALKTMNRRRKFKLCGCITAILLLLLIIVIVILVFTVFKVKDPKVTTNEIQLTNFDINLGQLLTGQIKINMTMVVNMSIKNSNRASFRLGNSTTSVYYRGISVADAQIPPGIVIKARKTSGLNVTVDVMADRLVSSPDLLGDVRNGEMIMNTYSVIPGRVKMLFIKKHVEVKMNCTMTINISKRAIEDLNCKHKNFFKRFMAIAKPI</sequence>
<dbReference type="PANTHER" id="PTHR31852">
    <property type="entry name" value="LATE EMBRYOGENESIS ABUNDANT (LEA) HYDROXYPROLINE-RICH GLYCOPROTEIN FAMILY"/>
    <property type="match status" value="1"/>
</dbReference>
<dbReference type="OrthoDB" id="764273at2759"/>
<feature type="domain" description="Late embryogenesis abundant protein LEA-2 subgroup" evidence="3">
    <location>
        <begin position="100"/>
        <end position="199"/>
    </location>
</feature>
<keyword evidence="5" id="KW-1185">Reference proteome</keyword>
<dbReference type="InterPro" id="IPR004864">
    <property type="entry name" value="LEA_2"/>
</dbReference>
<dbReference type="AlphaFoldDB" id="A0A2Z6NAH2"/>
<dbReference type="Pfam" id="PF03168">
    <property type="entry name" value="LEA_2"/>
    <property type="match status" value="1"/>
</dbReference>
<dbReference type="Gene3D" id="2.60.40.1820">
    <property type="match status" value="1"/>
</dbReference>
<evidence type="ECO:0000256" key="2">
    <source>
        <dbReference type="SAM" id="Phobius"/>
    </source>
</evidence>
<organism evidence="4 5">
    <name type="scientific">Trifolium subterraneum</name>
    <name type="common">Subterranean clover</name>
    <dbReference type="NCBI Taxonomy" id="3900"/>
    <lineage>
        <taxon>Eukaryota</taxon>
        <taxon>Viridiplantae</taxon>
        <taxon>Streptophyta</taxon>
        <taxon>Embryophyta</taxon>
        <taxon>Tracheophyta</taxon>
        <taxon>Spermatophyta</taxon>
        <taxon>Magnoliopsida</taxon>
        <taxon>eudicotyledons</taxon>
        <taxon>Gunneridae</taxon>
        <taxon>Pentapetalae</taxon>
        <taxon>rosids</taxon>
        <taxon>fabids</taxon>
        <taxon>Fabales</taxon>
        <taxon>Fabaceae</taxon>
        <taxon>Papilionoideae</taxon>
        <taxon>50 kb inversion clade</taxon>
        <taxon>NPAAA clade</taxon>
        <taxon>Hologalegina</taxon>
        <taxon>IRL clade</taxon>
        <taxon>Trifolieae</taxon>
        <taxon>Trifolium</taxon>
    </lineage>
</organism>
<keyword evidence="2" id="KW-0472">Membrane</keyword>
<reference evidence="5" key="1">
    <citation type="journal article" date="2017" name="Front. Plant Sci.">
        <title>Climate Clever Clovers: New Paradigm to Reduce the Environmental Footprint of Ruminants by Breeding Low Methanogenic Forages Utilizing Haplotype Variation.</title>
        <authorList>
            <person name="Kaur P."/>
            <person name="Appels R."/>
            <person name="Bayer P.E."/>
            <person name="Keeble-Gagnere G."/>
            <person name="Wang J."/>
            <person name="Hirakawa H."/>
            <person name="Shirasawa K."/>
            <person name="Vercoe P."/>
            <person name="Stefanova K."/>
            <person name="Durmic Z."/>
            <person name="Nichols P."/>
            <person name="Revell C."/>
            <person name="Isobe S.N."/>
            <person name="Edwards D."/>
            <person name="Erskine W."/>
        </authorList>
    </citation>
    <scope>NUCLEOTIDE SEQUENCE [LARGE SCALE GENOMIC DNA]</scope>
    <source>
        <strain evidence="5">cv. Daliak</strain>
    </source>
</reference>
<accession>A0A2Z6NAH2</accession>
<feature type="region of interest" description="Disordered" evidence="1">
    <location>
        <begin position="1"/>
        <end position="21"/>
    </location>
</feature>
<dbReference type="EMBL" id="DF973877">
    <property type="protein sequence ID" value="GAU41714.1"/>
    <property type="molecule type" value="Genomic_DNA"/>
</dbReference>
<feature type="transmembrane region" description="Helical" evidence="2">
    <location>
        <begin position="37"/>
        <end position="61"/>
    </location>
</feature>
<protein>
    <recommendedName>
        <fullName evidence="3">Late embryogenesis abundant protein LEA-2 subgroup domain-containing protein</fullName>
    </recommendedName>
</protein>
<evidence type="ECO:0000256" key="1">
    <source>
        <dbReference type="SAM" id="MobiDB-lite"/>
    </source>
</evidence>
<keyword evidence="2" id="KW-1133">Transmembrane helix</keyword>
<dbReference type="Proteomes" id="UP000242715">
    <property type="component" value="Unassembled WGS sequence"/>
</dbReference>
<evidence type="ECO:0000259" key="3">
    <source>
        <dbReference type="Pfam" id="PF03168"/>
    </source>
</evidence>
<evidence type="ECO:0000313" key="4">
    <source>
        <dbReference type="EMBL" id="GAU41714.1"/>
    </source>
</evidence>
<dbReference type="SUPFAM" id="SSF117070">
    <property type="entry name" value="LEA14-like"/>
    <property type="match status" value="1"/>
</dbReference>
<name>A0A2Z6NAH2_TRISU</name>
<gene>
    <name evidence="4" type="ORF">TSUD_349750</name>
</gene>
<proteinExistence type="predicted"/>
<keyword evidence="2" id="KW-0812">Transmembrane</keyword>
<evidence type="ECO:0000313" key="5">
    <source>
        <dbReference type="Proteomes" id="UP000242715"/>
    </source>
</evidence>
<dbReference type="InterPro" id="IPR055301">
    <property type="entry name" value="Lea14-like_2"/>
</dbReference>